<feature type="region of interest" description="Disordered" evidence="9">
    <location>
        <begin position="335"/>
        <end position="365"/>
    </location>
</feature>
<dbReference type="Pfam" id="PF23769">
    <property type="entry name" value="Beta-prop_WDR75_2nd"/>
    <property type="match status" value="1"/>
</dbReference>
<evidence type="ECO:0000313" key="12">
    <source>
        <dbReference type="Proteomes" id="UP000612055"/>
    </source>
</evidence>
<evidence type="ECO:0000256" key="9">
    <source>
        <dbReference type="SAM" id="MobiDB-lite"/>
    </source>
</evidence>
<name>A0A835XFN9_9CHLO</name>
<comment type="caution">
    <text evidence="11">The sequence shown here is derived from an EMBL/GenBank/DDBJ whole genome shotgun (WGS) entry which is preliminary data.</text>
</comment>
<dbReference type="PANTHER" id="PTHR44215">
    <property type="entry name" value="WD REPEAT-CONTAINING PROTEIN 75"/>
    <property type="match status" value="1"/>
</dbReference>
<keyword evidence="5" id="KW-0677">Repeat</keyword>
<dbReference type="PROSITE" id="PS50294">
    <property type="entry name" value="WD_REPEATS_REGION"/>
    <property type="match status" value="1"/>
</dbReference>
<keyword evidence="2" id="KW-0690">Ribosome biogenesis</keyword>
<dbReference type="GO" id="GO:0032040">
    <property type="term" value="C:small-subunit processome"/>
    <property type="evidence" value="ECO:0007669"/>
    <property type="project" value="InterPro"/>
</dbReference>
<dbReference type="InterPro" id="IPR015943">
    <property type="entry name" value="WD40/YVTN_repeat-like_dom_sf"/>
</dbReference>
<dbReference type="InterPro" id="IPR001680">
    <property type="entry name" value="WD40_rpt"/>
</dbReference>
<protein>
    <recommendedName>
        <fullName evidence="10">WD repeat-containing protein 75 second beta-propeller domain-containing protein</fullName>
    </recommendedName>
</protein>
<feature type="compositionally biased region" description="Low complexity" evidence="9">
    <location>
        <begin position="642"/>
        <end position="653"/>
    </location>
</feature>
<feature type="repeat" description="WD" evidence="8">
    <location>
        <begin position="182"/>
        <end position="223"/>
    </location>
</feature>
<dbReference type="AlphaFoldDB" id="A0A835XFN9"/>
<dbReference type="SUPFAM" id="SSF50998">
    <property type="entry name" value="Quinoprotein alcohol dehydrogenase-like"/>
    <property type="match status" value="2"/>
</dbReference>
<feature type="region of interest" description="Disordered" evidence="9">
    <location>
        <begin position="412"/>
        <end position="436"/>
    </location>
</feature>
<dbReference type="GO" id="GO:2000234">
    <property type="term" value="P:positive regulation of rRNA processing"/>
    <property type="evidence" value="ECO:0007669"/>
    <property type="project" value="TreeGrafter"/>
</dbReference>
<dbReference type="Pfam" id="PF23869">
    <property type="entry name" value="Beta-prop_WDR75_1st"/>
    <property type="match status" value="1"/>
</dbReference>
<feature type="region of interest" description="Disordered" evidence="9">
    <location>
        <begin position="630"/>
        <end position="655"/>
    </location>
</feature>
<keyword evidence="6" id="KW-0804">Transcription</keyword>
<comment type="subcellular location">
    <subcellularLocation>
        <location evidence="1">Nucleus</location>
        <location evidence="1">Nucleolus</location>
    </subcellularLocation>
</comment>
<dbReference type="PROSITE" id="PS50082">
    <property type="entry name" value="WD_REPEATS_2"/>
    <property type="match status" value="1"/>
</dbReference>
<organism evidence="11 12">
    <name type="scientific">Edaphochlamys debaryana</name>
    <dbReference type="NCBI Taxonomy" id="47281"/>
    <lineage>
        <taxon>Eukaryota</taxon>
        <taxon>Viridiplantae</taxon>
        <taxon>Chlorophyta</taxon>
        <taxon>core chlorophytes</taxon>
        <taxon>Chlorophyceae</taxon>
        <taxon>CS clade</taxon>
        <taxon>Chlamydomonadales</taxon>
        <taxon>Chlamydomonadales incertae sedis</taxon>
        <taxon>Edaphochlamys</taxon>
    </lineage>
</organism>
<evidence type="ECO:0000256" key="2">
    <source>
        <dbReference type="ARBA" id="ARBA00022517"/>
    </source>
</evidence>
<feature type="compositionally biased region" description="Gly residues" evidence="9">
    <location>
        <begin position="345"/>
        <end position="356"/>
    </location>
</feature>
<evidence type="ECO:0000256" key="7">
    <source>
        <dbReference type="ARBA" id="ARBA00023242"/>
    </source>
</evidence>
<dbReference type="GO" id="GO:0003723">
    <property type="term" value="F:RNA binding"/>
    <property type="evidence" value="ECO:0007669"/>
    <property type="project" value="InterPro"/>
</dbReference>
<dbReference type="Pfam" id="PF00400">
    <property type="entry name" value="WD40"/>
    <property type="match status" value="1"/>
</dbReference>
<dbReference type="OrthoDB" id="4096at2759"/>
<reference evidence="11" key="1">
    <citation type="journal article" date="2020" name="bioRxiv">
        <title>Comparative genomics of Chlamydomonas.</title>
        <authorList>
            <person name="Craig R.J."/>
            <person name="Hasan A.R."/>
            <person name="Ness R.W."/>
            <person name="Keightley P.D."/>
        </authorList>
    </citation>
    <scope>NUCLEOTIDE SEQUENCE</scope>
    <source>
        <strain evidence="11">CCAP 11/70</strain>
    </source>
</reference>
<dbReference type="PANTHER" id="PTHR44215:SF1">
    <property type="entry name" value="WD REPEAT-CONTAINING PROTEIN 75"/>
    <property type="match status" value="1"/>
</dbReference>
<feature type="domain" description="WD repeat-containing protein 75 second beta-propeller" evidence="10">
    <location>
        <begin position="502"/>
        <end position="622"/>
    </location>
</feature>
<feature type="compositionally biased region" description="Low complexity" evidence="9">
    <location>
        <begin position="417"/>
        <end position="428"/>
    </location>
</feature>
<dbReference type="GO" id="GO:0006364">
    <property type="term" value="P:rRNA processing"/>
    <property type="evidence" value="ECO:0007669"/>
    <property type="project" value="UniProtKB-KW"/>
</dbReference>
<dbReference type="SMART" id="SM00320">
    <property type="entry name" value="WD40"/>
    <property type="match status" value="5"/>
</dbReference>
<evidence type="ECO:0000313" key="11">
    <source>
        <dbReference type="EMBL" id="KAG2482851.1"/>
    </source>
</evidence>
<evidence type="ECO:0000256" key="5">
    <source>
        <dbReference type="ARBA" id="ARBA00022737"/>
    </source>
</evidence>
<evidence type="ECO:0000256" key="8">
    <source>
        <dbReference type="PROSITE-ProRule" id="PRU00221"/>
    </source>
</evidence>
<dbReference type="EMBL" id="JAEHOE010000199">
    <property type="protein sequence ID" value="KAG2482851.1"/>
    <property type="molecule type" value="Genomic_DNA"/>
</dbReference>
<dbReference type="Gene3D" id="2.130.10.10">
    <property type="entry name" value="YVTN repeat-like/Quinoprotein amine dehydrogenase"/>
    <property type="match status" value="3"/>
</dbReference>
<evidence type="ECO:0000256" key="3">
    <source>
        <dbReference type="ARBA" id="ARBA00022552"/>
    </source>
</evidence>
<evidence type="ECO:0000256" key="6">
    <source>
        <dbReference type="ARBA" id="ARBA00023163"/>
    </source>
</evidence>
<sequence length="815" mass="81849">MLDPNNDDQAYTWSLDATVRLWSYRAGEELSRIVVREPIKYMVIHKDLGVAYLSVQLREGGGRVMLYNMKTGKFSGTAMKTRVAGPLAIAAAGGLAATIDRHSLFVWRTGADIHQPLNLPHTKPYTCLALSSDGSLLAAGDASGRVLLWRGLEPAVPAALRREEHSGKAALGPGARPPLTTVHWHAHPVGCLAFSDDGTYLLSGGAEGVLVLWALETNRPNFLPRLGGPLVGIAPSPADPARFLVRQADNCVRLVNVATMKVETSVMGLRPAPAGLLPPAGVAGGAAALLPAAAGAAAVGGGGGSGVLCVPCENSQLQFYDVARDRHMQIVQVSPRNQVSLTDGPAGGVGAGGAPGSSGAPAAAAQPPPPFVSLVAFSGDGSVMATVDVRPDAGPYGSTEACLKFWDSGRGAGPEGASASTSSSSSTAPPFALNTRVDEPHRDYVAALAYHPTRHLAVTAGGTGADSEFKVWVQERRPAAPGGSGGAAAGPGSAAAARRRAEGATHWRCLSTGGYKGLPLGAAAFSPDGSVLAVAAAARVTLWDAASNALAAVLPPAAAVAVGGGGAAALTQLTFVPGTPYLAAASPSCLTVYNLLTAAVHWALPYGAVSISADAAYGLLAAALPAPRSAPTAGEDGAANGTPSTTKPSSQPPGVHVVVFDPRDASPRFHCHVPAVRTVHLSHLPDAGRTSAAVGGEAAAASCSPLLILREDRAYSLAALPGTLDASGAAADVATLSKAQPLGALEAAFGRTSASGAGAAPMDLDGPGAGPTGPAAAGDRGKPRWAALFDAPSHALPPPAALASAFLSLLTTADA</sequence>
<proteinExistence type="predicted"/>
<keyword evidence="12" id="KW-1185">Reference proteome</keyword>
<accession>A0A835XFN9</accession>
<evidence type="ECO:0000259" key="10">
    <source>
        <dbReference type="Pfam" id="PF23769"/>
    </source>
</evidence>
<dbReference type="InterPro" id="IPR053826">
    <property type="entry name" value="WDR75"/>
</dbReference>
<feature type="region of interest" description="Disordered" evidence="9">
    <location>
        <begin position="756"/>
        <end position="781"/>
    </location>
</feature>
<gene>
    <name evidence="11" type="ORF">HYH03_018242</name>
</gene>
<dbReference type="Proteomes" id="UP000612055">
    <property type="component" value="Unassembled WGS sequence"/>
</dbReference>
<dbReference type="GO" id="GO:0045943">
    <property type="term" value="P:positive regulation of transcription by RNA polymerase I"/>
    <property type="evidence" value="ECO:0007669"/>
    <property type="project" value="InterPro"/>
</dbReference>
<keyword evidence="4 8" id="KW-0853">WD repeat</keyword>
<keyword evidence="7" id="KW-0539">Nucleus</keyword>
<dbReference type="InterPro" id="IPR057644">
    <property type="entry name" value="Beta-prop_WDR75_2nd"/>
</dbReference>
<evidence type="ECO:0000256" key="4">
    <source>
        <dbReference type="ARBA" id="ARBA00022574"/>
    </source>
</evidence>
<evidence type="ECO:0000256" key="1">
    <source>
        <dbReference type="ARBA" id="ARBA00004604"/>
    </source>
</evidence>
<keyword evidence="3" id="KW-0698">rRNA processing</keyword>
<dbReference type="InterPro" id="IPR011047">
    <property type="entry name" value="Quinoprotein_ADH-like_sf"/>
</dbReference>